<dbReference type="EMBL" id="JAPDDT010000017">
    <property type="protein sequence ID" value="MCW1925818.1"/>
    <property type="molecule type" value="Genomic_DNA"/>
</dbReference>
<comment type="caution">
    <text evidence="2">The sequence shown here is derived from an EMBL/GenBank/DDBJ whole genome shotgun (WGS) entry which is preliminary data.</text>
</comment>
<dbReference type="Proteomes" id="UP001320876">
    <property type="component" value="Unassembled WGS sequence"/>
</dbReference>
<evidence type="ECO:0000313" key="3">
    <source>
        <dbReference type="Proteomes" id="UP001320876"/>
    </source>
</evidence>
<organism evidence="2 3">
    <name type="scientific">Luteolibacter arcticus</name>
    <dbReference type="NCBI Taxonomy" id="1581411"/>
    <lineage>
        <taxon>Bacteria</taxon>
        <taxon>Pseudomonadati</taxon>
        <taxon>Verrucomicrobiota</taxon>
        <taxon>Verrucomicrobiia</taxon>
        <taxon>Verrucomicrobiales</taxon>
        <taxon>Verrucomicrobiaceae</taxon>
        <taxon>Luteolibacter</taxon>
    </lineage>
</organism>
<keyword evidence="3" id="KW-1185">Reference proteome</keyword>
<keyword evidence="1" id="KW-0472">Membrane</keyword>
<keyword evidence="1" id="KW-1133">Transmembrane helix</keyword>
<reference evidence="2 3" key="1">
    <citation type="submission" date="2022-10" db="EMBL/GenBank/DDBJ databases">
        <title>Luteolibacter arcticus strain CCTCC AB 2014275, whole genome shotgun sequencing project.</title>
        <authorList>
            <person name="Zhao G."/>
            <person name="Shen L."/>
        </authorList>
    </citation>
    <scope>NUCLEOTIDE SEQUENCE [LARGE SCALE GENOMIC DNA]</scope>
    <source>
        <strain evidence="2 3">CCTCC AB 2014275</strain>
    </source>
</reference>
<keyword evidence="1" id="KW-0812">Transmembrane</keyword>
<accession>A0ABT3GQS8</accession>
<evidence type="ECO:0000313" key="2">
    <source>
        <dbReference type="EMBL" id="MCW1925818.1"/>
    </source>
</evidence>
<sequence length="119" mass="13514">MKLKFPSKKAIALLVPAGVALGIGIWFWSTTFVSVGYWKFPENCPLHQATTASEFVPNRGFVTVSHGGDWIAAKQALFPLDTFNDGYGHPNRRYRRILRKYCPDCRRAREAWSASLPRQ</sequence>
<name>A0ABT3GQS8_9BACT</name>
<dbReference type="RefSeq" id="WP_264489925.1">
    <property type="nucleotide sequence ID" value="NZ_JAPDDT010000017.1"/>
</dbReference>
<protein>
    <submittedName>
        <fullName evidence="2">Uncharacterized protein</fullName>
    </submittedName>
</protein>
<evidence type="ECO:0000256" key="1">
    <source>
        <dbReference type="SAM" id="Phobius"/>
    </source>
</evidence>
<gene>
    <name evidence="2" type="ORF">OKA05_24885</name>
</gene>
<proteinExistence type="predicted"/>
<feature type="transmembrane region" description="Helical" evidence="1">
    <location>
        <begin position="12"/>
        <end position="38"/>
    </location>
</feature>